<dbReference type="GO" id="GO:0006511">
    <property type="term" value="P:ubiquitin-dependent protein catabolic process"/>
    <property type="evidence" value="ECO:0007669"/>
    <property type="project" value="TreeGrafter"/>
</dbReference>
<dbReference type="GO" id="GO:0005737">
    <property type="term" value="C:cytoplasm"/>
    <property type="evidence" value="ECO:0007669"/>
    <property type="project" value="TreeGrafter"/>
</dbReference>
<reference evidence="2" key="1">
    <citation type="journal article" date="2014" name="Nat. Genet.">
        <title>Genome of the human hookworm Necator americanus.</title>
        <authorList>
            <person name="Tang Y.T."/>
            <person name="Gao X."/>
            <person name="Rosa B.A."/>
            <person name="Abubucker S."/>
            <person name="Hallsworth-Pepin K."/>
            <person name="Martin J."/>
            <person name="Tyagi R."/>
            <person name="Heizer E."/>
            <person name="Zhang X."/>
            <person name="Bhonagiri-Palsikar V."/>
            <person name="Minx P."/>
            <person name="Warren W.C."/>
            <person name="Wang Q."/>
            <person name="Zhan B."/>
            <person name="Hotez P.J."/>
            <person name="Sternberg P.W."/>
            <person name="Dougall A."/>
            <person name="Gaze S.T."/>
            <person name="Mulvenna J."/>
            <person name="Sotillo J."/>
            <person name="Ranganathan S."/>
            <person name="Rabelo E.M."/>
            <person name="Wilson R.K."/>
            <person name="Felgner P.L."/>
            <person name="Bethony J."/>
            <person name="Hawdon J.M."/>
            <person name="Gasser R.B."/>
            <person name="Loukas A."/>
            <person name="Mitreva M."/>
        </authorList>
    </citation>
    <scope>NUCLEOTIDE SEQUENCE [LARGE SCALE GENOMIC DNA]</scope>
</reference>
<gene>
    <name evidence="1" type="ORF">NECAME_04354</name>
</gene>
<sequence>MLPQAIFSGETIDDYYSLSGQQGEGKEGMIHLIISFAPVDATLSAAAILPSTASPPLPGMLNG</sequence>
<organism evidence="1 2">
    <name type="scientific">Necator americanus</name>
    <name type="common">Human hookworm</name>
    <dbReference type="NCBI Taxonomy" id="51031"/>
    <lineage>
        <taxon>Eukaryota</taxon>
        <taxon>Metazoa</taxon>
        <taxon>Ecdysozoa</taxon>
        <taxon>Nematoda</taxon>
        <taxon>Chromadorea</taxon>
        <taxon>Rhabditida</taxon>
        <taxon>Rhabditina</taxon>
        <taxon>Rhabditomorpha</taxon>
        <taxon>Strongyloidea</taxon>
        <taxon>Ancylostomatidae</taxon>
        <taxon>Bunostominae</taxon>
        <taxon>Necator</taxon>
    </lineage>
</organism>
<dbReference type="STRING" id="51031.W2SW44"/>
<evidence type="ECO:0000313" key="2">
    <source>
        <dbReference type="Proteomes" id="UP000053676"/>
    </source>
</evidence>
<dbReference type="KEGG" id="nai:NECAME_04354"/>
<dbReference type="PANTHER" id="PTHR16461">
    <property type="entry name" value="TOLL-INTERACTING PROTEIN"/>
    <property type="match status" value="1"/>
</dbReference>
<name>W2SW44_NECAM</name>
<evidence type="ECO:0000313" key="1">
    <source>
        <dbReference type="EMBL" id="ETN73046.1"/>
    </source>
</evidence>
<dbReference type="Proteomes" id="UP000053676">
    <property type="component" value="Unassembled WGS sequence"/>
</dbReference>
<accession>W2SW44</accession>
<dbReference type="OrthoDB" id="9942608at2759"/>
<proteinExistence type="predicted"/>
<dbReference type="GO" id="GO:0031624">
    <property type="term" value="F:ubiquitin conjugating enzyme binding"/>
    <property type="evidence" value="ECO:0007669"/>
    <property type="project" value="TreeGrafter"/>
</dbReference>
<protein>
    <submittedName>
        <fullName evidence="1">Uncharacterized protein</fullName>
    </submittedName>
</protein>
<dbReference type="AlphaFoldDB" id="W2SW44"/>
<keyword evidence="2" id="KW-1185">Reference proteome</keyword>
<dbReference type="EMBL" id="KI662023">
    <property type="protein sequence ID" value="ETN73046.1"/>
    <property type="molecule type" value="Genomic_DNA"/>
</dbReference>
<dbReference type="PANTHER" id="PTHR16461:SF5">
    <property type="entry name" value="TOLL-INTERACTING PROTEIN"/>
    <property type="match status" value="1"/>
</dbReference>
<dbReference type="GO" id="GO:0043130">
    <property type="term" value="F:ubiquitin binding"/>
    <property type="evidence" value="ECO:0007669"/>
    <property type="project" value="TreeGrafter"/>
</dbReference>